<dbReference type="NCBIfam" id="NF037995">
    <property type="entry name" value="TRAP_S1"/>
    <property type="match status" value="1"/>
</dbReference>
<dbReference type="Pfam" id="PF03480">
    <property type="entry name" value="DctP"/>
    <property type="match status" value="1"/>
</dbReference>
<dbReference type="STRING" id="34002.SAMN04489859_100397"/>
<comment type="subcellular location">
    <subcellularLocation>
        <location evidence="1">Periplasm</location>
    </subcellularLocation>
</comment>
<evidence type="ECO:0000256" key="5">
    <source>
        <dbReference type="ARBA" id="ARBA00022764"/>
    </source>
</evidence>
<keyword evidence="4 6" id="KW-0732">Signal</keyword>
<evidence type="ECO:0000256" key="3">
    <source>
        <dbReference type="ARBA" id="ARBA00022448"/>
    </source>
</evidence>
<organism evidence="7 8">
    <name type="scientific">Paracoccus alcaliphilus</name>
    <dbReference type="NCBI Taxonomy" id="34002"/>
    <lineage>
        <taxon>Bacteria</taxon>
        <taxon>Pseudomonadati</taxon>
        <taxon>Pseudomonadota</taxon>
        <taxon>Alphaproteobacteria</taxon>
        <taxon>Rhodobacterales</taxon>
        <taxon>Paracoccaceae</taxon>
        <taxon>Paracoccus</taxon>
    </lineage>
</organism>
<feature type="signal peptide" evidence="6">
    <location>
        <begin position="1"/>
        <end position="26"/>
    </location>
</feature>
<dbReference type="GO" id="GO:0055085">
    <property type="term" value="P:transmembrane transport"/>
    <property type="evidence" value="ECO:0007669"/>
    <property type="project" value="InterPro"/>
</dbReference>
<dbReference type="Proteomes" id="UP000199054">
    <property type="component" value="Unassembled WGS sequence"/>
</dbReference>
<accession>A0A1H8F0G6</accession>
<evidence type="ECO:0000256" key="4">
    <source>
        <dbReference type="ARBA" id="ARBA00022729"/>
    </source>
</evidence>
<sequence length="330" mass="35858">MTYKISRRSVVALGAASLATPFLARAGWAQDPVRIRFSAVFSEQDIRAEMMKKFAAGIGEGFNYQGFYGGTLFKQATELVALQRGNLEMGNIAPQDVSNQLPAWSSLTSGYLFRDPAHLTAFFASDVGAEMTGMAEESLGIKVLGPTFFGTRQVGLRGTKEINTPADMAGIKLRMPGGEAWQFLGQALGANPTPMAYAEVYTGLQTGAIDGQDNPLPNVDNMKFYEVMDQIVLTAHLVAFDLLVVSGRFWEGLTEDQQASLQAAADEAIAWSTAEHVKQEEELAQSFAERGLRVYAPDVEAFRAHVQAAYLDSALAAEWPDDIIERVSAL</sequence>
<name>A0A1H8F0G6_9RHOB</name>
<evidence type="ECO:0000256" key="6">
    <source>
        <dbReference type="SAM" id="SignalP"/>
    </source>
</evidence>
<dbReference type="AlphaFoldDB" id="A0A1H8F0G6"/>
<dbReference type="GO" id="GO:0042597">
    <property type="term" value="C:periplasmic space"/>
    <property type="evidence" value="ECO:0007669"/>
    <property type="project" value="UniProtKB-SubCell"/>
</dbReference>
<dbReference type="InterPro" id="IPR038404">
    <property type="entry name" value="TRAP_DctP_sf"/>
</dbReference>
<dbReference type="OrthoDB" id="8673861at2"/>
<reference evidence="7 8" key="1">
    <citation type="submission" date="2016-10" db="EMBL/GenBank/DDBJ databases">
        <authorList>
            <person name="de Groot N.N."/>
        </authorList>
    </citation>
    <scope>NUCLEOTIDE SEQUENCE [LARGE SCALE GENOMIC DNA]</scope>
    <source>
        <strain evidence="7 8">DSM 8512</strain>
    </source>
</reference>
<dbReference type="RefSeq" id="WP_090610501.1">
    <property type="nucleotide sequence ID" value="NZ_CP067125.1"/>
</dbReference>
<evidence type="ECO:0000313" key="8">
    <source>
        <dbReference type="Proteomes" id="UP000199054"/>
    </source>
</evidence>
<dbReference type="PANTHER" id="PTHR33376">
    <property type="match status" value="1"/>
</dbReference>
<dbReference type="PANTHER" id="PTHR33376:SF7">
    <property type="entry name" value="C4-DICARBOXYLATE-BINDING PROTEIN DCTB"/>
    <property type="match status" value="1"/>
</dbReference>
<keyword evidence="8" id="KW-1185">Reference proteome</keyword>
<proteinExistence type="inferred from homology"/>
<keyword evidence="3" id="KW-0813">Transport</keyword>
<evidence type="ECO:0000256" key="2">
    <source>
        <dbReference type="ARBA" id="ARBA00009023"/>
    </source>
</evidence>
<dbReference type="InterPro" id="IPR018389">
    <property type="entry name" value="DctP_fam"/>
</dbReference>
<evidence type="ECO:0000313" key="7">
    <source>
        <dbReference type="EMBL" id="SEN25351.1"/>
    </source>
</evidence>
<protein>
    <submittedName>
        <fullName evidence="7">TRAP-type C4-dicarboxylate transport system, substrate-binding protein</fullName>
    </submittedName>
</protein>
<dbReference type="Gene3D" id="3.40.190.170">
    <property type="entry name" value="Bacterial extracellular solute-binding protein, family 7"/>
    <property type="match status" value="1"/>
</dbReference>
<feature type="chain" id="PRO_5011714861" evidence="6">
    <location>
        <begin position="27"/>
        <end position="330"/>
    </location>
</feature>
<comment type="similarity">
    <text evidence="2">Belongs to the bacterial solute-binding protein 7 family.</text>
</comment>
<evidence type="ECO:0000256" key="1">
    <source>
        <dbReference type="ARBA" id="ARBA00004418"/>
    </source>
</evidence>
<gene>
    <name evidence="7" type="ORF">SAMN04489859_100397</name>
</gene>
<dbReference type="EMBL" id="FODE01000003">
    <property type="protein sequence ID" value="SEN25351.1"/>
    <property type="molecule type" value="Genomic_DNA"/>
</dbReference>
<keyword evidence="5" id="KW-0574">Periplasm</keyword>